<gene>
    <name evidence="8" type="ORF">CRD36_14890</name>
</gene>
<evidence type="ECO:0000313" key="9">
    <source>
        <dbReference type="Proteomes" id="UP000229730"/>
    </source>
</evidence>
<reference evidence="8 9" key="1">
    <citation type="submission" date="2017-10" db="EMBL/GenBank/DDBJ databases">
        <title>Frigbacter circumglobatus gen. nov. sp. nov., isolated from sediment cultured in situ.</title>
        <authorList>
            <person name="Zhao Z."/>
        </authorList>
    </citation>
    <scope>NUCLEOTIDE SEQUENCE [LARGE SCALE GENOMIC DNA]</scope>
    <source>
        <strain evidence="8 9">ZYL</strain>
    </source>
</reference>
<name>A0A2G4YMX0_9PROT</name>
<dbReference type="PANTHER" id="PTHR12763">
    <property type="match status" value="1"/>
</dbReference>
<dbReference type="Gene3D" id="1.10.287.110">
    <property type="entry name" value="DnaJ domain"/>
    <property type="match status" value="1"/>
</dbReference>
<dbReference type="FunFam" id="1.10.287.110:FF:000001">
    <property type="entry name" value="Import inner membrane translocase subunit tim14"/>
    <property type="match status" value="1"/>
</dbReference>
<dbReference type="InterPro" id="IPR036869">
    <property type="entry name" value="J_dom_sf"/>
</dbReference>
<dbReference type="PROSITE" id="PS50076">
    <property type="entry name" value="DNAJ_2"/>
    <property type="match status" value="1"/>
</dbReference>
<keyword evidence="3 6" id="KW-1133">Transmembrane helix</keyword>
<feature type="transmembrane region" description="Helical" evidence="6">
    <location>
        <begin position="56"/>
        <end position="77"/>
    </location>
</feature>
<comment type="caution">
    <text evidence="8">The sequence shown here is derived from an EMBL/GenBank/DDBJ whole genome shotgun (WGS) entry which is preliminary data.</text>
</comment>
<dbReference type="SUPFAM" id="SSF46565">
    <property type="entry name" value="Chaperone J-domain"/>
    <property type="match status" value="1"/>
</dbReference>
<dbReference type="GO" id="GO:0016020">
    <property type="term" value="C:membrane"/>
    <property type="evidence" value="ECO:0007669"/>
    <property type="project" value="UniProtKB-SubCell"/>
</dbReference>
<keyword evidence="4 6" id="KW-0472">Membrane</keyword>
<evidence type="ECO:0000256" key="4">
    <source>
        <dbReference type="ARBA" id="ARBA00023136"/>
    </source>
</evidence>
<dbReference type="Proteomes" id="UP000229730">
    <property type="component" value="Unassembled WGS sequence"/>
</dbReference>
<keyword evidence="9" id="KW-1185">Reference proteome</keyword>
<organism evidence="8 9">
    <name type="scientific">Paremcibacter congregatus</name>
    <dbReference type="NCBI Taxonomy" id="2043170"/>
    <lineage>
        <taxon>Bacteria</taxon>
        <taxon>Pseudomonadati</taxon>
        <taxon>Pseudomonadota</taxon>
        <taxon>Alphaproteobacteria</taxon>
        <taxon>Emcibacterales</taxon>
        <taxon>Emcibacteraceae</taxon>
        <taxon>Paremcibacter</taxon>
    </lineage>
</organism>
<feature type="transmembrane region" description="Helical" evidence="6">
    <location>
        <begin position="6"/>
        <end position="22"/>
    </location>
</feature>
<dbReference type="SMART" id="SM00271">
    <property type="entry name" value="DnaJ"/>
    <property type="match status" value="1"/>
</dbReference>
<dbReference type="OrthoDB" id="9811070at2"/>
<evidence type="ECO:0000256" key="5">
    <source>
        <dbReference type="ARBA" id="ARBA00038105"/>
    </source>
</evidence>
<keyword evidence="2 6" id="KW-0812">Transmembrane</keyword>
<feature type="transmembrane region" description="Helical" evidence="6">
    <location>
        <begin position="31"/>
        <end position="50"/>
    </location>
</feature>
<sequence>MPYILIILGLVFLVYVISRLIRQSNSPKLTLLFRYGGAVVLGGLAFLILIRGNVAVAAILGGLAFFSAQGGLWRFMVSSRPSKASTQALGRMTKDEALSILDLTGRPSRAEIKEAHHKLMMKMHPDQGGSDYFATKLNQARDILLEEID</sequence>
<protein>
    <recommendedName>
        <fullName evidence="7">J domain-containing protein</fullName>
    </recommendedName>
</protein>
<dbReference type="InterPro" id="IPR001623">
    <property type="entry name" value="DnaJ_domain"/>
</dbReference>
<proteinExistence type="inferred from homology"/>
<accession>A0A2G4YMX0</accession>
<dbReference type="RefSeq" id="WP_099474665.1">
    <property type="nucleotide sequence ID" value="NZ_CAXBMK010000001.1"/>
</dbReference>
<evidence type="ECO:0000256" key="1">
    <source>
        <dbReference type="ARBA" id="ARBA00004167"/>
    </source>
</evidence>
<dbReference type="CDD" id="cd06257">
    <property type="entry name" value="DnaJ"/>
    <property type="match status" value="1"/>
</dbReference>
<evidence type="ECO:0000259" key="7">
    <source>
        <dbReference type="PROSITE" id="PS50076"/>
    </source>
</evidence>
<comment type="subcellular location">
    <subcellularLocation>
        <location evidence="1">Membrane</location>
        <topology evidence="1">Single-pass membrane protein</topology>
    </subcellularLocation>
</comment>
<evidence type="ECO:0000256" key="6">
    <source>
        <dbReference type="SAM" id="Phobius"/>
    </source>
</evidence>
<dbReference type="InParanoid" id="A0A2G4YMX0"/>
<dbReference type="PANTHER" id="PTHR12763:SF28">
    <property type="entry name" value="GEO10507P1-RELATED"/>
    <property type="match status" value="1"/>
</dbReference>
<feature type="domain" description="J" evidence="7">
    <location>
        <begin position="96"/>
        <end position="149"/>
    </location>
</feature>
<evidence type="ECO:0000256" key="3">
    <source>
        <dbReference type="ARBA" id="ARBA00022989"/>
    </source>
</evidence>
<dbReference type="AlphaFoldDB" id="A0A2G4YMX0"/>
<evidence type="ECO:0000256" key="2">
    <source>
        <dbReference type="ARBA" id="ARBA00022692"/>
    </source>
</evidence>
<evidence type="ECO:0000313" key="8">
    <source>
        <dbReference type="EMBL" id="PHZ83661.1"/>
    </source>
</evidence>
<comment type="similarity">
    <text evidence="5">Belongs to the TIM14 family.</text>
</comment>
<dbReference type="EMBL" id="PDEM01000031">
    <property type="protein sequence ID" value="PHZ83661.1"/>
    <property type="molecule type" value="Genomic_DNA"/>
</dbReference>